<gene>
    <name evidence="2" type="ORF">BJ322DRAFT_1112797</name>
</gene>
<dbReference type="AlphaFoldDB" id="A0A9P6H5T6"/>
<sequence length="796" mass="87567">MRRFAALFKRNDMSSSTTVSSTSSDETRPPQTAKQPSVKKPSRFLRSLSVKAIKQAAIREPPPPFPQPPLQASSFSTSSTDSPTPATPDDDSEFAGPRRNSNQWPERKLAMPPPVVGGSLGWDPRQNSFQSLPAIPTVTKSLDSEELDDGSSTTSSSPSVSPPLSVSPLKSLHSFTTNALAPAFSAPPLLYLPNVPLFPRSANLVSSLHHQETVASMFLRTRMLRRLERRDLTVSDERSIASFTSNRSLPATSQPPVSRLDDGPVCDLKRVSNISQGLKRWISRPCFEDRMSVYIPGPSGRSDDVILHHVSGGAFGVAALEVSQSIEVLAGYNVAEQSETPWLPTLSSSSTTDFQLTKSASSTGSVITVQTRNQPYRADPSPPQTETDLPSLDRTKALKPKQPALQSSLSSTSLSPVPSGNVAARTKRARSSVRFDVDEKQDKDEHVPLGHIMRIKRGREERAKFLELQKERRVFEEERQKHEAEKKKWEQEKRAWETEKKAAEDEKKKRLYQQEVIAARKRRESQMFKVGSQSADSQDIEPQPSRRIGSYSRPAYDTLQRQSLDGSSPAVSHPPSRNDSSNSLRGTSKPQSVASIPPPSAHSSNTDEDASKITARPTSMYQGTPPPLPMPMQPFGYPWGMPVMPQMQMQMVPQMPYYAMDNMPLLPPTAPFMMQQTGDRRRSTSSSPNRSSTSLGKSASQSVDKLPLSQGPSSSRRPTGHQRSSSGGSSNQFGNGQRSNQGSVNSSRRSSGIANDPNQWRDPARSRPPLPQSISQRHGSWVVPSPVPQMRHNTVS</sequence>
<feature type="compositionally biased region" description="Low complexity" evidence="1">
    <location>
        <begin position="73"/>
        <end position="84"/>
    </location>
</feature>
<feature type="compositionally biased region" description="Polar residues" evidence="1">
    <location>
        <begin position="559"/>
        <end position="594"/>
    </location>
</feature>
<name>A0A9P6H5T6_9AGAM</name>
<keyword evidence="3" id="KW-1185">Reference proteome</keyword>
<feature type="compositionally biased region" description="Low complexity" evidence="1">
    <location>
        <begin position="722"/>
        <end position="743"/>
    </location>
</feature>
<feature type="region of interest" description="Disordered" evidence="1">
    <location>
        <begin position="1"/>
        <end position="130"/>
    </location>
</feature>
<feature type="compositionally biased region" description="Low complexity" evidence="1">
    <location>
        <begin position="403"/>
        <end position="419"/>
    </location>
</feature>
<evidence type="ECO:0000313" key="2">
    <source>
        <dbReference type="EMBL" id="KAF9780121.1"/>
    </source>
</evidence>
<feature type="region of interest" description="Disordered" evidence="1">
    <location>
        <begin position="669"/>
        <end position="796"/>
    </location>
</feature>
<protein>
    <submittedName>
        <fullName evidence="2">Uncharacterized protein</fullName>
    </submittedName>
</protein>
<feature type="compositionally biased region" description="Polar residues" evidence="1">
    <location>
        <begin position="353"/>
        <end position="374"/>
    </location>
</feature>
<comment type="caution">
    <text evidence="2">The sequence shown here is derived from an EMBL/GenBank/DDBJ whole genome shotgun (WGS) entry which is preliminary data.</text>
</comment>
<dbReference type="OrthoDB" id="3268641at2759"/>
<feature type="compositionally biased region" description="Pro residues" evidence="1">
    <location>
        <begin position="60"/>
        <end position="69"/>
    </location>
</feature>
<evidence type="ECO:0000313" key="3">
    <source>
        <dbReference type="Proteomes" id="UP000736335"/>
    </source>
</evidence>
<dbReference type="Proteomes" id="UP000736335">
    <property type="component" value="Unassembled WGS sequence"/>
</dbReference>
<feature type="compositionally biased region" description="Low complexity" evidence="1">
    <location>
        <begin position="150"/>
        <end position="166"/>
    </location>
</feature>
<feature type="region of interest" description="Disordered" evidence="1">
    <location>
        <begin position="143"/>
        <end position="166"/>
    </location>
</feature>
<feature type="compositionally biased region" description="Low complexity" evidence="1">
    <location>
        <begin position="14"/>
        <end position="24"/>
    </location>
</feature>
<dbReference type="EMBL" id="WIUZ02000017">
    <property type="protein sequence ID" value="KAF9780121.1"/>
    <property type="molecule type" value="Genomic_DNA"/>
</dbReference>
<feature type="compositionally biased region" description="Basic and acidic residues" evidence="1">
    <location>
        <begin position="476"/>
        <end position="508"/>
    </location>
</feature>
<feature type="compositionally biased region" description="Low complexity" evidence="1">
    <location>
        <begin position="684"/>
        <end position="694"/>
    </location>
</feature>
<feature type="region of interest" description="Disordered" evidence="1">
    <location>
        <begin position="476"/>
        <end position="636"/>
    </location>
</feature>
<reference evidence="2" key="2">
    <citation type="submission" date="2020-11" db="EMBL/GenBank/DDBJ databases">
        <authorList>
            <consortium name="DOE Joint Genome Institute"/>
            <person name="Kuo A."/>
            <person name="Miyauchi S."/>
            <person name="Kiss E."/>
            <person name="Drula E."/>
            <person name="Kohler A."/>
            <person name="Sanchez-Garcia M."/>
            <person name="Andreopoulos B."/>
            <person name="Barry K.W."/>
            <person name="Bonito G."/>
            <person name="Buee M."/>
            <person name="Carver A."/>
            <person name="Chen C."/>
            <person name="Cichocki N."/>
            <person name="Clum A."/>
            <person name="Culley D."/>
            <person name="Crous P.W."/>
            <person name="Fauchery L."/>
            <person name="Girlanda M."/>
            <person name="Hayes R."/>
            <person name="Keri Z."/>
            <person name="Labutti K."/>
            <person name="Lipzen A."/>
            <person name="Lombard V."/>
            <person name="Magnuson J."/>
            <person name="Maillard F."/>
            <person name="Morin E."/>
            <person name="Murat C."/>
            <person name="Nolan M."/>
            <person name="Ohm R."/>
            <person name="Pangilinan J."/>
            <person name="Pereira M."/>
            <person name="Perotto S."/>
            <person name="Peter M."/>
            <person name="Riley R."/>
            <person name="Sitrit Y."/>
            <person name="Stielow B."/>
            <person name="Szollosi G."/>
            <person name="Zifcakova L."/>
            <person name="Stursova M."/>
            <person name="Spatafora J.W."/>
            <person name="Tedersoo L."/>
            <person name="Vaario L.-M."/>
            <person name="Yamada A."/>
            <person name="Yan M."/>
            <person name="Wang P."/>
            <person name="Xu J."/>
            <person name="Bruns T."/>
            <person name="Baldrian P."/>
            <person name="Vilgalys R."/>
            <person name="Henrissat B."/>
            <person name="Grigoriev I.V."/>
            <person name="Hibbett D."/>
            <person name="Nagy L.G."/>
            <person name="Martin F.M."/>
        </authorList>
    </citation>
    <scope>NUCLEOTIDE SEQUENCE</scope>
    <source>
        <strain evidence="2">UH-Tt-Lm1</strain>
    </source>
</reference>
<reference evidence="2" key="1">
    <citation type="journal article" date="2020" name="Nat. Commun.">
        <title>Large-scale genome sequencing of mycorrhizal fungi provides insights into the early evolution of symbiotic traits.</title>
        <authorList>
            <person name="Miyauchi S."/>
            <person name="Kiss E."/>
            <person name="Kuo A."/>
            <person name="Drula E."/>
            <person name="Kohler A."/>
            <person name="Sanchez-Garcia M."/>
            <person name="Morin E."/>
            <person name="Andreopoulos B."/>
            <person name="Barry K.W."/>
            <person name="Bonito G."/>
            <person name="Buee M."/>
            <person name="Carver A."/>
            <person name="Chen C."/>
            <person name="Cichocki N."/>
            <person name="Clum A."/>
            <person name="Culley D."/>
            <person name="Crous P.W."/>
            <person name="Fauchery L."/>
            <person name="Girlanda M."/>
            <person name="Hayes R.D."/>
            <person name="Keri Z."/>
            <person name="LaButti K."/>
            <person name="Lipzen A."/>
            <person name="Lombard V."/>
            <person name="Magnuson J."/>
            <person name="Maillard F."/>
            <person name="Murat C."/>
            <person name="Nolan M."/>
            <person name="Ohm R.A."/>
            <person name="Pangilinan J."/>
            <person name="Pereira M.F."/>
            <person name="Perotto S."/>
            <person name="Peter M."/>
            <person name="Pfister S."/>
            <person name="Riley R."/>
            <person name="Sitrit Y."/>
            <person name="Stielow J.B."/>
            <person name="Szollosi G."/>
            <person name="Zifcakova L."/>
            <person name="Stursova M."/>
            <person name="Spatafora J.W."/>
            <person name="Tedersoo L."/>
            <person name="Vaario L.M."/>
            <person name="Yamada A."/>
            <person name="Yan M."/>
            <person name="Wang P."/>
            <person name="Xu J."/>
            <person name="Bruns T."/>
            <person name="Baldrian P."/>
            <person name="Vilgalys R."/>
            <person name="Dunand C."/>
            <person name="Henrissat B."/>
            <person name="Grigoriev I.V."/>
            <person name="Hibbett D."/>
            <person name="Nagy L.G."/>
            <person name="Martin F.M."/>
        </authorList>
    </citation>
    <scope>NUCLEOTIDE SEQUENCE</scope>
    <source>
        <strain evidence="2">UH-Tt-Lm1</strain>
    </source>
</reference>
<evidence type="ECO:0000256" key="1">
    <source>
        <dbReference type="SAM" id="MobiDB-lite"/>
    </source>
</evidence>
<feature type="compositionally biased region" description="Polar residues" evidence="1">
    <location>
        <begin position="744"/>
        <end position="758"/>
    </location>
</feature>
<proteinExistence type="predicted"/>
<organism evidence="2 3">
    <name type="scientific">Thelephora terrestris</name>
    <dbReference type="NCBI Taxonomy" id="56493"/>
    <lineage>
        <taxon>Eukaryota</taxon>
        <taxon>Fungi</taxon>
        <taxon>Dikarya</taxon>
        <taxon>Basidiomycota</taxon>
        <taxon>Agaricomycotina</taxon>
        <taxon>Agaricomycetes</taxon>
        <taxon>Thelephorales</taxon>
        <taxon>Thelephoraceae</taxon>
        <taxon>Thelephora</taxon>
    </lineage>
</organism>
<accession>A0A9P6H5T6</accession>
<feature type="region of interest" description="Disordered" evidence="1">
    <location>
        <begin position="344"/>
        <end position="430"/>
    </location>
</feature>